<evidence type="ECO:0000313" key="1">
    <source>
        <dbReference type="EMBL" id="EPP22589.1"/>
    </source>
</evidence>
<dbReference type="EMBL" id="ASXS01000009">
    <property type="protein sequence ID" value="EPP22589.1"/>
    <property type="molecule type" value="Genomic_DNA"/>
</dbReference>
<evidence type="ECO:0000313" key="2">
    <source>
        <dbReference type="Proteomes" id="UP000014854"/>
    </source>
</evidence>
<reference evidence="1 2" key="1">
    <citation type="journal article" date="2013" name="Gut Pathog.">
        <title>Evidence of a new metabolic capacity in an emerging diarrheal pathogen: lessons from the draft genomes of Vibrio fluvialis strains PG41 and I21563.</title>
        <authorList>
            <person name="Khatri I."/>
            <person name="Mahajan S."/>
            <person name="Dureja C."/>
            <person name="Subramanian S."/>
            <person name="Raychaudhuri S."/>
        </authorList>
    </citation>
    <scope>NUCLEOTIDE SEQUENCE [LARGE SCALE GENOMIC DNA]</scope>
    <source>
        <strain evidence="1 2">PG41</strain>
    </source>
</reference>
<gene>
    <name evidence="1" type="ORF">L910_4766</name>
</gene>
<sequence>MPLTLSLYNLVKDEHFQQQTQQLGSWVCCFSTYAMTPYDVFAA</sequence>
<dbReference type="PATRIC" id="fig|1336752.4.peg.2465"/>
<dbReference type="AlphaFoldDB" id="S7I3B2"/>
<comment type="caution">
    <text evidence="1">The sequence shown here is derived from an EMBL/GenBank/DDBJ whole genome shotgun (WGS) entry which is preliminary data.</text>
</comment>
<accession>S7I3B2</accession>
<protein>
    <submittedName>
        <fullName evidence="1">Uncharacterized protein</fullName>
    </submittedName>
</protein>
<name>S7I3B2_VIBFL</name>
<proteinExistence type="predicted"/>
<organism evidence="1 2">
    <name type="scientific">Vibrio fluvialis PG41</name>
    <dbReference type="NCBI Taxonomy" id="1336752"/>
    <lineage>
        <taxon>Bacteria</taxon>
        <taxon>Pseudomonadati</taxon>
        <taxon>Pseudomonadota</taxon>
        <taxon>Gammaproteobacteria</taxon>
        <taxon>Vibrionales</taxon>
        <taxon>Vibrionaceae</taxon>
        <taxon>Vibrio</taxon>
    </lineage>
</organism>
<dbReference type="Proteomes" id="UP000014854">
    <property type="component" value="Unassembled WGS sequence"/>
</dbReference>